<dbReference type="RefSeq" id="WP_270113314.1">
    <property type="nucleotide sequence ID" value="NZ_BAAAOL010000017.1"/>
</dbReference>
<dbReference type="EMBL" id="BSDT01000001">
    <property type="protein sequence ID" value="GLI42984.1"/>
    <property type="molecule type" value="Genomic_DNA"/>
</dbReference>
<evidence type="ECO:0000259" key="2">
    <source>
        <dbReference type="Pfam" id="PF13592"/>
    </source>
</evidence>
<evidence type="ECO:0000313" key="4">
    <source>
        <dbReference type="Proteomes" id="UP001144313"/>
    </source>
</evidence>
<evidence type="ECO:0000313" key="3">
    <source>
        <dbReference type="EMBL" id="GLI42984.1"/>
    </source>
</evidence>
<sequence length="130" mass="14607">MDYEPNTLDLGGKLWTRRKVCVLAERLFGVSFTEQGMGKLLRCMGFSFRLPDKRAIEADPEAMREWVEVTSGVARAGSFRGRGHPVRRPGRGPLRPAVRSDLGPQRPDSDHGADREPVRAQRDVDYLDQG</sequence>
<feature type="domain" description="Winged helix-turn helix" evidence="2">
    <location>
        <begin position="12"/>
        <end position="68"/>
    </location>
</feature>
<proteinExistence type="predicted"/>
<dbReference type="InterPro" id="IPR025959">
    <property type="entry name" value="Winged_HTH_dom"/>
</dbReference>
<feature type="compositionally biased region" description="Basic residues" evidence="1">
    <location>
        <begin position="81"/>
        <end position="90"/>
    </location>
</feature>
<gene>
    <name evidence="3" type="ORF">GALLR39Z86_28340</name>
</gene>
<organism evidence="3 4">
    <name type="scientific">Glycomyces algeriensis</name>
    <dbReference type="NCBI Taxonomy" id="256037"/>
    <lineage>
        <taxon>Bacteria</taxon>
        <taxon>Bacillati</taxon>
        <taxon>Actinomycetota</taxon>
        <taxon>Actinomycetes</taxon>
        <taxon>Glycomycetales</taxon>
        <taxon>Glycomycetaceae</taxon>
        <taxon>Glycomyces</taxon>
    </lineage>
</organism>
<name>A0A9W6GA13_9ACTN</name>
<comment type="caution">
    <text evidence="3">The sequence shown here is derived from an EMBL/GenBank/DDBJ whole genome shotgun (WGS) entry which is preliminary data.</text>
</comment>
<dbReference type="Pfam" id="PF13592">
    <property type="entry name" value="HTH_33"/>
    <property type="match status" value="1"/>
</dbReference>
<feature type="compositionally biased region" description="Basic and acidic residues" evidence="1">
    <location>
        <begin position="107"/>
        <end position="130"/>
    </location>
</feature>
<evidence type="ECO:0000256" key="1">
    <source>
        <dbReference type="SAM" id="MobiDB-lite"/>
    </source>
</evidence>
<accession>A0A9W6GA13</accession>
<protein>
    <recommendedName>
        <fullName evidence="2">Winged helix-turn helix domain-containing protein</fullName>
    </recommendedName>
</protein>
<keyword evidence="4" id="KW-1185">Reference proteome</keyword>
<dbReference type="Proteomes" id="UP001144313">
    <property type="component" value="Unassembled WGS sequence"/>
</dbReference>
<dbReference type="AlphaFoldDB" id="A0A9W6GA13"/>
<feature type="region of interest" description="Disordered" evidence="1">
    <location>
        <begin position="77"/>
        <end position="130"/>
    </location>
</feature>
<reference evidence="3" key="1">
    <citation type="submission" date="2022-12" db="EMBL/GenBank/DDBJ databases">
        <title>Reference genome sequencing for broad-spectrum identification of bacterial and archaeal isolates by mass spectrometry.</title>
        <authorList>
            <person name="Sekiguchi Y."/>
            <person name="Tourlousse D.M."/>
        </authorList>
    </citation>
    <scope>NUCLEOTIDE SEQUENCE</scope>
    <source>
        <strain evidence="3">LLR39Z86</strain>
    </source>
</reference>